<dbReference type="Proteomes" id="UP001597322">
    <property type="component" value="Unassembled WGS sequence"/>
</dbReference>
<evidence type="ECO:0000256" key="5">
    <source>
        <dbReference type="ARBA" id="ARBA00023136"/>
    </source>
</evidence>
<keyword evidence="9" id="KW-1185">Reference proteome</keyword>
<reference evidence="9" key="1">
    <citation type="journal article" date="2019" name="Int. J. Syst. Evol. Microbiol.">
        <title>The Global Catalogue of Microorganisms (GCM) 10K type strain sequencing project: providing services to taxonomists for standard genome sequencing and annotation.</title>
        <authorList>
            <consortium name="The Broad Institute Genomics Platform"/>
            <consortium name="The Broad Institute Genome Sequencing Center for Infectious Disease"/>
            <person name="Wu L."/>
            <person name="Ma J."/>
        </authorList>
    </citation>
    <scope>NUCLEOTIDE SEQUENCE [LARGE SCALE GENOMIC DNA]</scope>
    <source>
        <strain evidence="9">CG52</strain>
    </source>
</reference>
<comment type="caution">
    <text evidence="8">The sequence shown here is derived from an EMBL/GenBank/DDBJ whole genome shotgun (WGS) entry which is preliminary data.</text>
</comment>
<proteinExistence type="predicted"/>
<evidence type="ECO:0000256" key="4">
    <source>
        <dbReference type="ARBA" id="ARBA00022989"/>
    </source>
</evidence>
<protein>
    <submittedName>
        <fullName evidence="8">Cache domain-containing protein</fullName>
    </submittedName>
</protein>
<evidence type="ECO:0000313" key="8">
    <source>
        <dbReference type="EMBL" id="MFD1745341.1"/>
    </source>
</evidence>
<dbReference type="RefSeq" id="WP_377398839.1">
    <property type="nucleotide sequence ID" value="NZ_JBHUEQ010000014.1"/>
</dbReference>
<feature type="non-terminal residue" evidence="8">
    <location>
        <position position="230"/>
    </location>
</feature>
<feature type="transmembrane region" description="Helical" evidence="6">
    <location>
        <begin position="187"/>
        <end position="210"/>
    </location>
</feature>
<dbReference type="SMART" id="SM01049">
    <property type="entry name" value="Cache_2"/>
    <property type="match status" value="1"/>
</dbReference>
<gene>
    <name evidence="8" type="ORF">ACFSE1_07720</name>
</gene>
<dbReference type="Gene3D" id="3.30.450.20">
    <property type="entry name" value="PAS domain"/>
    <property type="match status" value="1"/>
</dbReference>
<comment type="subcellular location">
    <subcellularLocation>
        <location evidence="1">Cell membrane</location>
        <topology evidence="1">Multi-pass membrane protein</topology>
    </subcellularLocation>
</comment>
<keyword evidence="4 6" id="KW-1133">Transmembrane helix</keyword>
<name>A0ABW4M1Q3_9HYPH</name>
<feature type="domain" description="Single Cache" evidence="7">
    <location>
        <begin position="33"/>
        <end position="126"/>
    </location>
</feature>
<evidence type="ECO:0000256" key="1">
    <source>
        <dbReference type="ARBA" id="ARBA00004651"/>
    </source>
</evidence>
<keyword evidence="5 6" id="KW-0472">Membrane</keyword>
<evidence type="ECO:0000256" key="3">
    <source>
        <dbReference type="ARBA" id="ARBA00022692"/>
    </source>
</evidence>
<dbReference type="InterPro" id="IPR033480">
    <property type="entry name" value="sCache_2"/>
</dbReference>
<evidence type="ECO:0000313" key="9">
    <source>
        <dbReference type="Proteomes" id="UP001597322"/>
    </source>
</evidence>
<organism evidence="8 9">
    <name type="scientific">Rhizobium helianthi</name>
    <dbReference type="NCBI Taxonomy" id="1132695"/>
    <lineage>
        <taxon>Bacteria</taxon>
        <taxon>Pseudomonadati</taxon>
        <taxon>Pseudomonadota</taxon>
        <taxon>Alphaproteobacteria</taxon>
        <taxon>Hyphomicrobiales</taxon>
        <taxon>Rhizobiaceae</taxon>
        <taxon>Rhizobium/Agrobacterium group</taxon>
        <taxon>Rhizobium</taxon>
    </lineage>
</organism>
<dbReference type="Pfam" id="PF17200">
    <property type="entry name" value="sCache_2"/>
    <property type="match status" value="1"/>
</dbReference>
<keyword evidence="2" id="KW-1003">Cell membrane</keyword>
<accession>A0ABW4M1Q3</accession>
<keyword evidence="3 6" id="KW-0812">Transmembrane</keyword>
<sequence>MKRLSIPTQLALLVGGLIFAFSIATFVEIRSSSNAIYQQRYEMLRTQVESAISILKDFNDRATAGEFTQEEAQKRAYALLNKVKFEPDGYFFGYDYDVKMIFHPTSPDVGKSNKGKGDPTGYLYRDELVRLAQQGGGFVEFIGPKPGKDPNDRTYPKASYAKAFEPWKIVIITGLYTDDLKAEIRAAIFQAIGTGLVILGLAIGAAYFIIRGITRPLSAIHDALGAVADE</sequence>
<dbReference type="EMBL" id="JBHUEQ010000014">
    <property type="protein sequence ID" value="MFD1745341.1"/>
    <property type="molecule type" value="Genomic_DNA"/>
</dbReference>
<evidence type="ECO:0000256" key="6">
    <source>
        <dbReference type="SAM" id="Phobius"/>
    </source>
</evidence>
<evidence type="ECO:0000256" key="2">
    <source>
        <dbReference type="ARBA" id="ARBA00022475"/>
    </source>
</evidence>
<evidence type="ECO:0000259" key="7">
    <source>
        <dbReference type="SMART" id="SM01049"/>
    </source>
</evidence>